<dbReference type="EMBL" id="VWFO01000012">
    <property type="protein sequence ID" value="KAA4664250.1"/>
    <property type="molecule type" value="Genomic_DNA"/>
</dbReference>
<evidence type="ECO:0000313" key="19">
    <source>
        <dbReference type="Proteomes" id="UP000435985"/>
    </source>
</evidence>
<evidence type="ECO:0000256" key="3">
    <source>
        <dbReference type="ARBA" id="ARBA00012976"/>
    </source>
</evidence>
<comment type="catalytic activity">
    <reaction evidence="11">
        <text>1D-myo-inositol 1,2,4,5,6-pentakisphosphate + H2O = 1D-myo-inositol 1,2,5,6-tetrakisphosphate + phosphate</text>
        <dbReference type="Rhea" id="RHEA:77115"/>
        <dbReference type="ChEBI" id="CHEBI:15377"/>
        <dbReference type="ChEBI" id="CHEBI:43474"/>
        <dbReference type="ChEBI" id="CHEBI:57798"/>
        <dbReference type="ChEBI" id="CHEBI:195535"/>
        <dbReference type="EC" id="3.1.3.62"/>
    </reaction>
    <physiologicalReaction direction="left-to-right" evidence="11">
        <dbReference type="Rhea" id="RHEA:77116"/>
    </physiologicalReaction>
</comment>
<dbReference type="AlphaFoldDB" id="A0A139L438"/>
<dbReference type="Proteomes" id="UP000435985">
    <property type="component" value="Unassembled WGS sequence"/>
</dbReference>
<comment type="catalytic activity">
    <reaction evidence="13">
        <text>(2R)-2,3-bisphosphoglycerate + H2O = (2R)-2-phosphoglycerate + phosphate</text>
        <dbReference type="Rhea" id="RHEA:27381"/>
        <dbReference type="ChEBI" id="CHEBI:15377"/>
        <dbReference type="ChEBI" id="CHEBI:43474"/>
        <dbReference type="ChEBI" id="CHEBI:58248"/>
        <dbReference type="ChEBI" id="CHEBI:58289"/>
        <dbReference type="EC" id="3.1.3.80"/>
    </reaction>
    <physiologicalReaction direction="left-to-right" evidence="13">
        <dbReference type="Rhea" id="RHEA:27382"/>
    </physiologicalReaction>
</comment>
<evidence type="ECO:0000256" key="1">
    <source>
        <dbReference type="ARBA" id="ARBA00004370"/>
    </source>
</evidence>
<evidence type="ECO:0000256" key="12">
    <source>
        <dbReference type="ARBA" id="ARBA00043691"/>
    </source>
</evidence>
<dbReference type="InterPro" id="IPR029033">
    <property type="entry name" value="His_PPase_superfam"/>
</dbReference>
<keyword evidence="7" id="KW-0378">Hydrolase</keyword>
<evidence type="ECO:0000313" key="18">
    <source>
        <dbReference type="Proteomes" id="UP000375690"/>
    </source>
</evidence>
<evidence type="ECO:0000256" key="11">
    <source>
        <dbReference type="ARBA" id="ARBA00043671"/>
    </source>
</evidence>
<feature type="chain" id="PRO_5042681876" description="Multiple inositol polyphosphate phosphatase 1" evidence="14">
    <location>
        <begin position="20"/>
        <end position="424"/>
    </location>
</feature>
<dbReference type="InterPro" id="IPR000560">
    <property type="entry name" value="His_Pase_clade-2"/>
</dbReference>
<dbReference type="EC" id="3.1.3.62" evidence="4"/>
<dbReference type="GO" id="GO:0016020">
    <property type="term" value="C:membrane"/>
    <property type="evidence" value="ECO:0007669"/>
    <property type="project" value="UniProtKB-SubCell"/>
</dbReference>
<evidence type="ECO:0000256" key="9">
    <source>
        <dbReference type="ARBA" id="ARBA00031642"/>
    </source>
</evidence>
<comment type="caution">
    <text evidence="16">The sequence shown here is derived from an EMBL/GenBank/DDBJ whole genome shotgun (WGS) entry which is preliminary data.</text>
</comment>
<dbReference type="SUPFAM" id="SSF53254">
    <property type="entry name" value="Phosphoglycerate mutase-like"/>
    <property type="match status" value="1"/>
</dbReference>
<evidence type="ECO:0000256" key="8">
    <source>
        <dbReference type="ARBA" id="ARBA00023136"/>
    </source>
</evidence>
<dbReference type="RefSeq" id="WP_004310622.1">
    <property type="nucleotide sequence ID" value="NZ_CAAKNR010000153.1"/>
</dbReference>
<sequence length="424" mass="49080">MKKLTSILLLLLFVWTVQAQTAREEIRANRYLSANNYYAYPTPTAKQTAAPKGYEPFYISTYMRHGSRYLIDPNDYRFPKQTLLKADSLNKLTATGKNTLDIVLRMADMAEGRLGELTSVGARQHRGIAKRMYTNFPQIFADGTEVDVRSTVVIRCILSMTSECLQLQAMNPNLCIKNDASYHDMYYMNPPAKDLSKIASSDKVKKVQKDFEATHVRPQRLMKTLFTDEAYVKANVDEARLMRRLFDLACNMQSHDTDMQLYSLFTDEECYDLWSCNNLYWYLTHACSPVTDGLMPYREADLLRNILDRADAALKEGKNQATLRFGHESCLLPLVALLELNHYGESYPDVEKLSEQWRAYDIFPMASNVQFVFFHKKGSNDVLVKVLLNEKEAKLPVKTDVAPYYHWKDVESYYREKLDKYQHI</sequence>
<dbReference type="EMBL" id="VWFC01000018">
    <property type="protein sequence ID" value="KAB1325114.1"/>
    <property type="molecule type" value="Genomic_DNA"/>
</dbReference>
<keyword evidence="6 14" id="KW-0732">Signal</keyword>
<reference evidence="17" key="2">
    <citation type="submission" date="2022-10" db="EMBL/GenBank/DDBJ databases">
        <title>Human gut microbiome strain richness.</title>
        <authorList>
            <person name="Chen-Liaw A."/>
        </authorList>
    </citation>
    <scope>NUCLEOTIDE SEQUENCE</scope>
    <source>
        <strain evidence="17">BSD2780120875st1_E1_BSD2780120875_150330</strain>
    </source>
</reference>
<comment type="catalytic activity">
    <reaction evidence="12">
        <text>1D-myo-inositol hexakisphosphate + H2O = 1D-myo-inositol 1,2,4,5,6-pentakisphosphate + phosphate</text>
        <dbReference type="Rhea" id="RHEA:16989"/>
        <dbReference type="ChEBI" id="CHEBI:15377"/>
        <dbReference type="ChEBI" id="CHEBI:43474"/>
        <dbReference type="ChEBI" id="CHEBI:57798"/>
        <dbReference type="ChEBI" id="CHEBI:58130"/>
        <dbReference type="EC" id="3.1.3.62"/>
    </reaction>
    <physiologicalReaction direction="left-to-right" evidence="12">
        <dbReference type="Rhea" id="RHEA:16990"/>
    </physiologicalReaction>
</comment>
<evidence type="ECO:0000256" key="14">
    <source>
        <dbReference type="SAM" id="SignalP"/>
    </source>
</evidence>
<proteinExistence type="inferred from homology"/>
<organism evidence="16 18">
    <name type="scientific">Bacteroides ovatus</name>
    <dbReference type="NCBI Taxonomy" id="28116"/>
    <lineage>
        <taxon>Bacteria</taxon>
        <taxon>Pseudomonadati</taxon>
        <taxon>Bacteroidota</taxon>
        <taxon>Bacteroidia</taxon>
        <taxon>Bacteroidales</taxon>
        <taxon>Bacteroidaceae</taxon>
        <taxon>Bacteroides</taxon>
    </lineage>
</organism>
<dbReference type="EMBL" id="JAQNZF010000029">
    <property type="protein sequence ID" value="MDC2744290.1"/>
    <property type="molecule type" value="Genomic_DNA"/>
</dbReference>
<dbReference type="Pfam" id="PF00328">
    <property type="entry name" value="His_Phos_2"/>
    <property type="match status" value="1"/>
</dbReference>
<dbReference type="GO" id="GO:0034417">
    <property type="term" value="F:bisphosphoglycerate 3-phosphatase activity"/>
    <property type="evidence" value="ECO:0007669"/>
    <property type="project" value="UniProtKB-EC"/>
</dbReference>
<keyword evidence="8" id="KW-0472">Membrane</keyword>
<comment type="subcellular location">
    <subcellularLocation>
        <location evidence="1">Membrane</location>
    </subcellularLocation>
</comment>
<evidence type="ECO:0000256" key="2">
    <source>
        <dbReference type="ARBA" id="ARBA00008422"/>
    </source>
</evidence>
<dbReference type="STRING" id="28116.Bovatus_02448"/>
<evidence type="ECO:0000256" key="10">
    <source>
        <dbReference type="ARBA" id="ARBA00043668"/>
    </source>
</evidence>
<dbReference type="PANTHER" id="PTHR20963:SF8">
    <property type="entry name" value="MULTIPLE INOSITOL POLYPHOSPHATE PHOSPHATASE 1"/>
    <property type="match status" value="1"/>
</dbReference>
<evidence type="ECO:0000313" key="15">
    <source>
        <dbReference type="EMBL" id="KAA4664250.1"/>
    </source>
</evidence>
<comment type="similarity">
    <text evidence="2">Belongs to the histidine acid phosphatase family. MINPP1 subfamily.</text>
</comment>
<accession>A0A139L438</accession>
<protein>
    <recommendedName>
        <fullName evidence="5">Multiple inositol polyphosphate phosphatase 1</fullName>
        <ecNumber evidence="4">3.1.3.62</ecNumber>
        <ecNumber evidence="3">3.1.3.80</ecNumber>
    </recommendedName>
    <alternativeName>
        <fullName evidence="9">2,3-bisphosphoglycerate 3-phosphatase</fullName>
    </alternativeName>
</protein>
<comment type="catalytic activity">
    <reaction evidence="10">
        <text>1D-myo-inositol 1,2,5,6-tetrakisphosphate + H2O = 1D-myo-inositol 1,2,6-trisphosphate + phosphate</text>
        <dbReference type="Rhea" id="RHEA:77119"/>
        <dbReference type="ChEBI" id="CHEBI:15377"/>
        <dbReference type="ChEBI" id="CHEBI:43474"/>
        <dbReference type="ChEBI" id="CHEBI:195535"/>
        <dbReference type="ChEBI" id="CHEBI:195537"/>
        <dbReference type="EC" id="3.1.3.62"/>
    </reaction>
    <physiologicalReaction direction="left-to-right" evidence="10">
        <dbReference type="Rhea" id="RHEA:77120"/>
    </physiologicalReaction>
</comment>
<dbReference type="Gene3D" id="3.40.50.1240">
    <property type="entry name" value="Phosphoglycerate mutase-like"/>
    <property type="match status" value="1"/>
</dbReference>
<evidence type="ECO:0000256" key="13">
    <source>
        <dbReference type="ARBA" id="ARBA00043832"/>
    </source>
</evidence>
<name>A0A139L438_BACOV</name>
<reference evidence="18 19" key="1">
    <citation type="journal article" date="2019" name="Nat. Med.">
        <title>A library of human gut bacterial isolates paired with longitudinal multiomics data enables mechanistic microbiome research.</title>
        <authorList>
            <person name="Poyet M."/>
            <person name="Groussin M."/>
            <person name="Gibbons S.M."/>
            <person name="Avila-Pacheco J."/>
            <person name="Jiang X."/>
            <person name="Kearney S.M."/>
            <person name="Perrotta A.R."/>
            <person name="Berdy B."/>
            <person name="Zhao S."/>
            <person name="Lieberman T.D."/>
            <person name="Swanson P.K."/>
            <person name="Smith M."/>
            <person name="Roesemann S."/>
            <person name="Alexander J.E."/>
            <person name="Rich S.A."/>
            <person name="Livny J."/>
            <person name="Vlamakis H."/>
            <person name="Clish C."/>
            <person name="Bullock K."/>
            <person name="Deik A."/>
            <person name="Scott J."/>
            <person name="Pierce K.A."/>
            <person name="Xavier R.J."/>
            <person name="Alm E.J."/>
        </authorList>
    </citation>
    <scope>NUCLEOTIDE SEQUENCE [LARGE SCALE GENOMIC DNA]</scope>
    <source>
        <strain evidence="15 19">BIOML-A14</strain>
        <strain evidence="16 18">BIOML-A2</strain>
    </source>
</reference>
<evidence type="ECO:0000313" key="16">
    <source>
        <dbReference type="EMBL" id="KAB1325114.1"/>
    </source>
</evidence>
<evidence type="ECO:0000256" key="5">
    <source>
        <dbReference type="ARBA" id="ARBA00018097"/>
    </source>
</evidence>
<dbReference type="PANTHER" id="PTHR20963">
    <property type="entry name" value="MULTIPLE INOSITOL POLYPHOSPHATE PHOSPHATASE-RELATED"/>
    <property type="match status" value="1"/>
</dbReference>
<evidence type="ECO:0000313" key="17">
    <source>
        <dbReference type="EMBL" id="MDC2744290.1"/>
    </source>
</evidence>
<evidence type="ECO:0000256" key="7">
    <source>
        <dbReference type="ARBA" id="ARBA00022801"/>
    </source>
</evidence>
<dbReference type="Proteomes" id="UP001219389">
    <property type="component" value="Unassembled WGS sequence"/>
</dbReference>
<dbReference type="EC" id="3.1.3.80" evidence="3"/>
<dbReference type="Proteomes" id="UP000375690">
    <property type="component" value="Unassembled WGS sequence"/>
</dbReference>
<gene>
    <name evidence="16" type="ORF">F3B53_15210</name>
    <name evidence="15" type="ORF">F3B98_12105</name>
    <name evidence="17" type="ORF">PO382_18895</name>
</gene>
<feature type="signal peptide" evidence="14">
    <location>
        <begin position="1"/>
        <end position="19"/>
    </location>
</feature>
<evidence type="ECO:0000256" key="6">
    <source>
        <dbReference type="ARBA" id="ARBA00022729"/>
    </source>
</evidence>
<evidence type="ECO:0000256" key="4">
    <source>
        <dbReference type="ARBA" id="ARBA00013040"/>
    </source>
</evidence>